<evidence type="ECO:0000313" key="2">
    <source>
        <dbReference type="Proteomes" id="UP001732700"/>
    </source>
</evidence>
<reference evidence="1" key="2">
    <citation type="submission" date="2025-09" db="UniProtKB">
        <authorList>
            <consortium name="EnsemblPlants"/>
        </authorList>
    </citation>
    <scope>IDENTIFICATION</scope>
</reference>
<protein>
    <submittedName>
        <fullName evidence="1">Uncharacterized protein</fullName>
    </submittedName>
</protein>
<reference evidence="1" key="1">
    <citation type="submission" date="2021-05" db="EMBL/GenBank/DDBJ databases">
        <authorList>
            <person name="Scholz U."/>
            <person name="Mascher M."/>
            <person name="Fiebig A."/>
        </authorList>
    </citation>
    <scope>NUCLEOTIDE SEQUENCE [LARGE SCALE GENOMIC DNA]</scope>
</reference>
<evidence type="ECO:0000313" key="1">
    <source>
        <dbReference type="EnsemblPlants" id="AVESA.00010b.r2.3DG0558860.1.CDS.1"/>
    </source>
</evidence>
<organism evidence="1 2">
    <name type="scientific">Avena sativa</name>
    <name type="common">Oat</name>
    <dbReference type="NCBI Taxonomy" id="4498"/>
    <lineage>
        <taxon>Eukaryota</taxon>
        <taxon>Viridiplantae</taxon>
        <taxon>Streptophyta</taxon>
        <taxon>Embryophyta</taxon>
        <taxon>Tracheophyta</taxon>
        <taxon>Spermatophyta</taxon>
        <taxon>Magnoliopsida</taxon>
        <taxon>Liliopsida</taxon>
        <taxon>Poales</taxon>
        <taxon>Poaceae</taxon>
        <taxon>BOP clade</taxon>
        <taxon>Pooideae</taxon>
        <taxon>Poodae</taxon>
        <taxon>Poeae</taxon>
        <taxon>Poeae Chloroplast Group 1 (Aveneae type)</taxon>
        <taxon>Aveninae</taxon>
        <taxon>Avena</taxon>
    </lineage>
</organism>
<name>A0ACD5W5A8_AVESA</name>
<proteinExistence type="predicted"/>
<dbReference type="EnsemblPlants" id="AVESA.00010b.r2.3DG0558860.1">
    <property type="protein sequence ID" value="AVESA.00010b.r2.3DG0558860.1.CDS.1"/>
    <property type="gene ID" value="AVESA.00010b.r2.3DG0558860"/>
</dbReference>
<accession>A0ACD5W5A8</accession>
<sequence>MGHFAFGCQQGMDHAAAASLSGALPLPSAQGAAASYCVDPSAVPPSVADAEAARRHQEEENAAIRLVHLLVTCAHAIQAGDYAAAAGNLAEARTALATTVSTAAGIGRVTSHFAAALAQRLFPASPGHSSAAPGAASSAEHAAELYRQFYEAGPYLKFAHFTANQAILEAFEGCHRVHVVDLDIMQGVQWPALIQTLSLRPGGPPALRITGVGRPPAADGSRYELNEVGVRLAEFARAVNVPFSFRGVTCDTLDALQPWMLQLVPGEALAVNSICQLHRLLVDPDAASTSLPSPIDAVLGWIAAMQPRVFTVVEQEADHNKPALVERFTNALYYYGTVFDSMEAMSAHRRPNTTGGLGAEAYLQREIFDIVCGEGSARVERHEPLNLWHARLWRAGLAQTPLGPSAIRQSATLLRAFSGAGYGVQEREGCLALAWHDHPLFTASAWHAARTNAADTGIVDERVDSQNCGSESSGHLQAALAGIAMQ</sequence>
<dbReference type="Proteomes" id="UP001732700">
    <property type="component" value="Chromosome 3D"/>
</dbReference>
<keyword evidence="2" id="KW-1185">Reference proteome</keyword>